<evidence type="ECO:0000256" key="7">
    <source>
        <dbReference type="SAM" id="Phobius"/>
    </source>
</evidence>
<dbReference type="GO" id="GO:0016705">
    <property type="term" value="F:oxidoreductase activity, acting on paired donors, with incorporation or reduction of molecular oxygen"/>
    <property type="evidence" value="ECO:0007669"/>
    <property type="project" value="InterPro"/>
</dbReference>
<evidence type="ECO:0000313" key="8">
    <source>
        <dbReference type="EMBL" id="RFU30817.1"/>
    </source>
</evidence>
<comment type="cofactor">
    <cofactor evidence="1 6">
        <name>heme</name>
        <dbReference type="ChEBI" id="CHEBI:30413"/>
    </cofactor>
</comment>
<proteinExistence type="inferred from homology"/>
<keyword evidence="7" id="KW-0472">Membrane</keyword>
<dbReference type="STRING" id="5539.A0A3E2HBW5"/>
<dbReference type="OrthoDB" id="1470350at2759"/>
<dbReference type="InterPro" id="IPR036396">
    <property type="entry name" value="Cyt_P450_sf"/>
</dbReference>
<accession>A0A3E2HBW5</accession>
<keyword evidence="5 6" id="KW-0408">Iron</keyword>
<keyword evidence="7" id="KW-0812">Transmembrane</keyword>
<comment type="caution">
    <text evidence="8">The sequence shown here is derived from an EMBL/GenBank/DDBJ whole genome shotgun (WGS) entry which is preliminary data.</text>
</comment>
<dbReference type="GO" id="GO:0005506">
    <property type="term" value="F:iron ion binding"/>
    <property type="evidence" value="ECO:0007669"/>
    <property type="project" value="InterPro"/>
</dbReference>
<name>A0A3E2HBW5_SCYLI</name>
<keyword evidence="9" id="KW-1185">Reference proteome</keyword>
<feature type="non-terminal residue" evidence="8">
    <location>
        <position position="1"/>
    </location>
</feature>
<gene>
    <name evidence="8" type="ORF">B7463_g5524</name>
</gene>
<dbReference type="PANTHER" id="PTHR24305">
    <property type="entry name" value="CYTOCHROME P450"/>
    <property type="match status" value="1"/>
</dbReference>
<keyword evidence="3 6" id="KW-0349">Heme</keyword>
<dbReference type="CDD" id="cd11058">
    <property type="entry name" value="CYP60B-like"/>
    <property type="match status" value="1"/>
</dbReference>
<organism evidence="8 9">
    <name type="scientific">Scytalidium lignicola</name>
    <name type="common">Hyphomycete</name>
    <dbReference type="NCBI Taxonomy" id="5539"/>
    <lineage>
        <taxon>Eukaryota</taxon>
        <taxon>Fungi</taxon>
        <taxon>Dikarya</taxon>
        <taxon>Ascomycota</taxon>
        <taxon>Pezizomycotina</taxon>
        <taxon>Leotiomycetes</taxon>
        <taxon>Leotiomycetes incertae sedis</taxon>
        <taxon>Scytalidium</taxon>
    </lineage>
</organism>
<evidence type="ECO:0000256" key="2">
    <source>
        <dbReference type="ARBA" id="ARBA00010617"/>
    </source>
</evidence>
<keyword evidence="4 6" id="KW-0479">Metal-binding</keyword>
<sequence>MDLLTSHFTLQDSLFCLSGALGLSFCYIFGLVIYRVYFHPLAAFPGPKISAITYIPYLWNLMEGYQIDHVGRLHKEYGDVVRIGPNQLSFTNADAWKDIYGHRQGKPEMDKDRKFYTPHPGGEHIIIANRENHSRLRKNLSHGMSDSSIRQQEPLIQSYADLLLRRIEVHCQDGELPQNMCSWYNWFTFDVIGDLTFGESFGCLENSDYHPWVKLLFDSIKAGVLMNVLAYFPLAQKVAPFFIPKKLTDKQKAHNDMTIEKVKHRLSIKQERPDFFDYILKRKEKGFTFSEFLANSSILIIAGSETTATILSGVTYLLLKNPEKLAKVVNEVRSSFKYNEEITIHATTNLKYMIACLEEGFRIYPPVPIGLPRIVPDQGDHIAGKWVPGGTTVCITMMSTSHSPDNFCDPDSYIPERFLGGDVRFASDKKHAMSPFSTGPRNCLAWHGQRCDIWDALEAFICYRFISMGSVTGEDPDFQLTFVS</sequence>
<feature type="binding site" description="axial binding residue" evidence="6">
    <location>
        <position position="443"/>
    </location>
    <ligand>
        <name>heme</name>
        <dbReference type="ChEBI" id="CHEBI:30413"/>
    </ligand>
    <ligandPart>
        <name>Fe</name>
        <dbReference type="ChEBI" id="CHEBI:18248"/>
    </ligandPart>
</feature>
<dbReference type="GO" id="GO:0004497">
    <property type="term" value="F:monooxygenase activity"/>
    <property type="evidence" value="ECO:0007669"/>
    <property type="project" value="InterPro"/>
</dbReference>
<dbReference type="AlphaFoldDB" id="A0A3E2HBW5"/>
<feature type="non-terminal residue" evidence="8">
    <location>
        <position position="484"/>
    </location>
</feature>
<evidence type="ECO:0000256" key="3">
    <source>
        <dbReference type="ARBA" id="ARBA00022617"/>
    </source>
</evidence>
<dbReference type="PRINTS" id="PR00463">
    <property type="entry name" value="EP450I"/>
</dbReference>
<dbReference type="OMA" id="MNHSKEN"/>
<evidence type="ECO:0000256" key="6">
    <source>
        <dbReference type="PIRSR" id="PIRSR602401-1"/>
    </source>
</evidence>
<evidence type="ECO:0000313" key="9">
    <source>
        <dbReference type="Proteomes" id="UP000258309"/>
    </source>
</evidence>
<dbReference type="InterPro" id="IPR050121">
    <property type="entry name" value="Cytochrome_P450_monoxygenase"/>
</dbReference>
<dbReference type="InterPro" id="IPR001128">
    <property type="entry name" value="Cyt_P450"/>
</dbReference>
<evidence type="ECO:0000256" key="1">
    <source>
        <dbReference type="ARBA" id="ARBA00001971"/>
    </source>
</evidence>
<comment type="similarity">
    <text evidence="2">Belongs to the cytochrome P450 family.</text>
</comment>
<dbReference type="InterPro" id="IPR002401">
    <property type="entry name" value="Cyt_P450_E_grp-I"/>
</dbReference>
<keyword evidence="7" id="KW-1133">Transmembrane helix</keyword>
<evidence type="ECO:0000256" key="5">
    <source>
        <dbReference type="ARBA" id="ARBA00023004"/>
    </source>
</evidence>
<dbReference type="PANTHER" id="PTHR24305:SF210">
    <property type="entry name" value="CYTOCHROME P450 MONOOXYGENASE ASQL-RELATED"/>
    <property type="match status" value="1"/>
</dbReference>
<protein>
    <submittedName>
        <fullName evidence="8">Uncharacterized protein</fullName>
    </submittedName>
</protein>
<dbReference type="Gene3D" id="1.10.630.10">
    <property type="entry name" value="Cytochrome P450"/>
    <property type="match status" value="1"/>
</dbReference>
<dbReference type="GO" id="GO:0020037">
    <property type="term" value="F:heme binding"/>
    <property type="evidence" value="ECO:0007669"/>
    <property type="project" value="InterPro"/>
</dbReference>
<dbReference type="Proteomes" id="UP000258309">
    <property type="component" value="Unassembled WGS sequence"/>
</dbReference>
<reference evidence="8 9" key="1">
    <citation type="submission" date="2018-05" db="EMBL/GenBank/DDBJ databases">
        <title>Draft genome sequence of Scytalidium lignicola DSM 105466, a ubiquitous saprotrophic fungus.</title>
        <authorList>
            <person name="Buettner E."/>
            <person name="Gebauer A.M."/>
            <person name="Hofrichter M."/>
            <person name="Liers C."/>
            <person name="Kellner H."/>
        </authorList>
    </citation>
    <scope>NUCLEOTIDE SEQUENCE [LARGE SCALE GENOMIC DNA]</scope>
    <source>
        <strain evidence="8 9">DSM 105466</strain>
    </source>
</reference>
<dbReference type="PRINTS" id="PR00385">
    <property type="entry name" value="P450"/>
</dbReference>
<evidence type="ECO:0000256" key="4">
    <source>
        <dbReference type="ARBA" id="ARBA00022723"/>
    </source>
</evidence>
<feature type="transmembrane region" description="Helical" evidence="7">
    <location>
        <begin position="20"/>
        <end position="38"/>
    </location>
</feature>
<dbReference type="SUPFAM" id="SSF48264">
    <property type="entry name" value="Cytochrome P450"/>
    <property type="match status" value="1"/>
</dbReference>
<dbReference type="Pfam" id="PF00067">
    <property type="entry name" value="p450"/>
    <property type="match status" value="1"/>
</dbReference>
<dbReference type="EMBL" id="NCSJ02000091">
    <property type="protein sequence ID" value="RFU30817.1"/>
    <property type="molecule type" value="Genomic_DNA"/>
</dbReference>